<evidence type="ECO:0000313" key="1">
    <source>
        <dbReference type="EMBL" id="KAE9352209.1"/>
    </source>
</evidence>
<dbReference type="EMBL" id="QXFY01000207">
    <property type="protein sequence ID" value="KAE9352209.1"/>
    <property type="molecule type" value="Genomic_DNA"/>
</dbReference>
<accession>A0A6G0S8Z8</accession>
<gene>
    <name evidence="1" type="ORF">PF008_g5589</name>
</gene>
<name>A0A6G0S8Z8_9STRA</name>
<comment type="caution">
    <text evidence="1">The sequence shown here is derived from an EMBL/GenBank/DDBJ whole genome shotgun (WGS) entry which is preliminary data.</text>
</comment>
<dbReference type="Proteomes" id="UP000486351">
    <property type="component" value="Unassembled WGS sequence"/>
</dbReference>
<dbReference type="AlphaFoldDB" id="A0A6G0S8Z8"/>
<sequence length="35" mass="4149">MEATLTEFYNGFTGSQRQIKRANMPLWCKNKNKLE</sequence>
<reference evidence="1 2" key="1">
    <citation type="submission" date="2018-09" db="EMBL/GenBank/DDBJ databases">
        <title>Genomic investigation of the strawberry pathogen Phytophthora fragariae indicates pathogenicity is determined by transcriptional variation in three key races.</title>
        <authorList>
            <person name="Adams T.M."/>
            <person name="Armitage A.D."/>
            <person name="Sobczyk M.K."/>
            <person name="Bates H.J."/>
            <person name="Dunwell J.M."/>
            <person name="Nellist C.F."/>
            <person name="Harrison R.J."/>
        </authorList>
    </citation>
    <scope>NUCLEOTIDE SEQUENCE [LARGE SCALE GENOMIC DNA]</scope>
    <source>
        <strain evidence="1 2">NOV-77</strain>
    </source>
</reference>
<proteinExistence type="predicted"/>
<organism evidence="1 2">
    <name type="scientific">Phytophthora fragariae</name>
    <dbReference type="NCBI Taxonomy" id="53985"/>
    <lineage>
        <taxon>Eukaryota</taxon>
        <taxon>Sar</taxon>
        <taxon>Stramenopiles</taxon>
        <taxon>Oomycota</taxon>
        <taxon>Peronosporomycetes</taxon>
        <taxon>Peronosporales</taxon>
        <taxon>Peronosporaceae</taxon>
        <taxon>Phytophthora</taxon>
    </lineage>
</organism>
<protein>
    <submittedName>
        <fullName evidence="1">Uncharacterized protein</fullName>
    </submittedName>
</protein>
<evidence type="ECO:0000313" key="2">
    <source>
        <dbReference type="Proteomes" id="UP000486351"/>
    </source>
</evidence>